<accession>A0AAN9J169</accession>
<evidence type="ECO:0000256" key="1">
    <source>
        <dbReference type="ARBA" id="ARBA00004236"/>
    </source>
</evidence>
<dbReference type="GO" id="GO:0004672">
    <property type="term" value="F:protein kinase activity"/>
    <property type="evidence" value="ECO:0007669"/>
    <property type="project" value="InterPro"/>
</dbReference>
<keyword evidence="2" id="KW-0472">Membrane</keyword>
<gene>
    <name evidence="5" type="ORF">RIF29_04414</name>
</gene>
<dbReference type="GO" id="GO:0005524">
    <property type="term" value="F:ATP binding"/>
    <property type="evidence" value="ECO:0007669"/>
    <property type="project" value="InterPro"/>
</dbReference>
<evidence type="ECO:0000256" key="3">
    <source>
        <dbReference type="SAM" id="MobiDB-lite"/>
    </source>
</evidence>
<evidence type="ECO:0000259" key="4">
    <source>
        <dbReference type="PROSITE" id="PS50011"/>
    </source>
</evidence>
<comment type="subcellular location">
    <subcellularLocation>
        <location evidence="1">Cell membrane</location>
    </subcellularLocation>
</comment>
<evidence type="ECO:0000313" key="6">
    <source>
        <dbReference type="Proteomes" id="UP001372338"/>
    </source>
</evidence>
<proteinExistence type="predicted"/>
<reference evidence="5 6" key="1">
    <citation type="submission" date="2024-01" db="EMBL/GenBank/DDBJ databases">
        <title>The genomes of 5 underutilized Papilionoideae crops provide insights into root nodulation and disease resistanc.</title>
        <authorList>
            <person name="Yuan L."/>
        </authorList>
    </citation>
    <scope>NUCLEOTIDE SEQUENCE [LARGE SCALE GENOMIC DNA]</scope>
    <source>
        <strain evidence="5">ZHUSHIDOU_FW_LH</strain>
        <tissue evidence="5">Leaf</tissue>
    </source>
</reference>
<keyword evidence="6" id="KW-1185">Reference proteome</keyword>
<dbReference type="PROSITE" id="PS50011">
    <property type="entry name" value="PROTEIN_KINASE_DOM"/>
    <property type="match status" value="1"/>
</dbReference>
<protein>
    <recommendedName>
        <fullName evidence="4">Protein kinase domain-containing protein</fullName>
    </recommendedName>
</protein>
<feature type="compositionally biased region" description="Low complexity" evidence="3">
    <location>
        <begin position="185"/>
        <end position="199"/>
    </location>
</feature>
<feature type="domain" description="Protein kinase" evidence="4">
    <location>
        <begin position="11"/>
        <end position="224"/>
    </location>
</feature>
<dbReference type="SUPFAM" id="SSF56112">
    <property type="entry name" value="Protein kinase-like (PK-like)"/>
    <property type="match status" value="1"/>
</dbReference>
<feature type="compositionally biased region" description="Polar residues" evidence="3">
    <location>
        <begin position="213"/>
        <end position="224"/>
    </location>
</feature>
<feature type="region of interest" description="Disordered" evidence="3">
    <location>
        <begin position="185"/>
        <end position="224"/>
    </location>
</feature>
<name>A0AAN9J169_CROPI</name>
<evidence type="ECO:0000256" key="2">
    <source>
        <dbReference type="ARBA" id="ARBA00022475"/>
    </source>
</evidence>
<sequence length="224" mass="24381">MLFEQECARGIGVYAKFGGQNFKSIVDVAFFKLYSLIEHGRSVKGEESGDSAMITDMAVSALGNICLNSKAGSREENGLSSRVSSSSTSVLLTPRSEDEILQSTNLNLDDDHRILVYEFLAKGSLDNHLFRRSYFQPLSWTIRMKIALDAAKGLAFLHSDEVDVIYRDFITSNVLLDSVGEVGSSSVQTSNHSSSSSGSTKQHRTRFNGGGTSTPTPFASPLHT</sequence>
<dbReference type="Pfam" id="PF07714">
    <property type="entry name" value="PK_Tyr_Ser-Thr"/>
    <property type="match status" value="1"/>
</dbReference>
<dbReference type="Gene3D" id="1.25.10.10">
    <property type="entry name" value="Leucine-rich Repeat Variant"/>
    <property type="match status" value="1"/>
</dbReference>
<dbReference type="InterPro" id="IPR050823">
    <property type="entry name" value="Plant_Ser_Thr_Prot_Kinase"/>
</dbReference>
<dbReference type="PANTHER" id="PTHR45621">
    <property type="entry name" value="OS01G0588500 PROTEIN-RELATED"/>
    <property type="match status" value="1"/>
</dbReference>
<keyword evidence="2" id="KW-1003">Cell membrane</keyword>
<organism evidence="5 6">
    <name type="scientific">Crotalaria pallida</name>
    <name type="common">Smooth rattlebox</name>
    <name type="synonym">Crotalaria striata</name>
    <dbReference type="NCBI Taxonomy" id="3830"/>
    <lineage>
        <taxon>Eukaryota</taxon>
        <taxon>Viridiplantae</taxon>
        <taxon>Streptophyta</taxon>
        <taxon>Embryophyta</taxon>
        <taxon>Tracheophyta</taxon>
        <taxon>Spermatophyta</taxon>
        <taxon>Magnoliopsida</taxon>
        <taxon>eudicotyledons</taxon>
        <taxon>Gunneridae</taxon>
        <taxon>Pentapetalae</taxon>
        <taxon>rosids</taxon>
        <taxon>fabids</taxon>
        <taxon>Fabales</taxon>
        <taxon>Fabaceae</taxon>
        <taxon>Papilionoideae</taxon>
        <taxon>50 kb inversion clade</taxon>
        <taxon>genistoids sensu lato</taxon>
        <taxon>core genistoids</taxon>
        <taxon>Crotalarieae</taxon>
        <taxon>Crotalaria</taxon>
    </lineage>
</organism>
<dbReference type="Gene3D" id="1.10.510.10">
    <property type="entry name" value="Transferase(Phosphotransferase) domain 1"/>
    <property type="match status" value="1"/>
</dbReference>
<dbReference type="InterPro" id="IPR000719">
    <property type="entry name" value="Prot_kinase_dom"/>
</dbReference>
<dbReference type="AlphaFoldDB" id="A0AAN9J169"/>
<dbReference type="GO" id="GO:0005886">
    <property type="term" value="C:plasma membrane"/>
    <property type="evidence" value="ECO:0007669"/>
    <property type="project" value="UniProtKB-SubCell"/>
</dbReference>
<comment type="caution">
    <text evidence="5">The sequence shown here is derived from an EMBL/GenBank/DDBJ whole genome shotgun (WGS) entry which is preliminary data.</text>
</comment>
<dbReference type="Proteomes" id="UP001372338">
    <property type="component" value="Unassembled WGS sequence"/>
</dbReference>
<evidence type="ECO:0000313" key="5">
    <source>
        <dbReference type="EMBL" id="KAK7290183.1"/>
    </source>
</evidence>
<dbReference type="InterPro" id="IPR001245">
    <property type="entry name" value="Ser-Thr/Tyr_kinase_cat_dom"/>
</dbReference>
<dbReference type="EMBL" id="JAYWIO010000001">
    <property type="protein sequence ID" value="KAK7290183.1"/>
    <property type="molecule type" value="Genomic_DNA"/>
</dbReference>
<dbReference type="InterPro" id="IPR011989">
    <property type="entry name" value="ARM-like"/>
</dbReference>
<dbReference type="InterPro" id="IPR011009">
    <property type="entry name" value="Kinase-like_dom_sf"/>
</dbReference>